<dbReference type="RefSeq" id="WP_006160552.1">
    <property type="nucleotide sequence ID" value="NZ_AHJE01000065.1"/>
</dbReference>
<dbReference type="Pfam" id="PF00037">
    <property type="entry name" value="Fer4"/>
    <property type="match status" value="1"/>
</dbReference>
<organism evidence="6 7">
    <name type="scientific">Cupriavidus basilensis OR16</name>
    <dbReference type="NCBI Taxonomy" id="1127483"/>
    <lineage>
        <taxon>Bacteria</taxon>
        <taxon>Pseudomonadati</taxon>
        <taxon>Pseudomonadota</taxon>
        <taxon>Betaproteobacteria</taxon>
        <taxon>Burkholderiales</taxon>
        <taxon>Burkholderiaceae</taxon>
        <taxon>Cupriavidus</taxon>
    </lineage>
</organism>
<evidence type="ECO:0000313" key="7">
    <source>
        <dbReference type="Proteomes" id="UP000005808"/>
    </source>
</evidence>
<feature type="domain" description="4Fe-4S ferredoxin-type" evidence="5">
    <location>
        <begin position="611"/>
        <end position="642"/>
    </location>
</feature>
<dbReference type="InterPro" id="IPR017896">
    <property type="entry name" value="4Fe4S_Fe-S-bd"/>
</dbReference>
<evidence type="ECO:0000256" key="4">
    <source>
        <dbReference type="ARBA" id="ARBA00023014"/>
    </source>
</evidence>
<comment type="caution">
    <text evidence="6">The sequence shown here is derived from an EMBL/GenBank/DDBJ whole genome shotgun (WGS) entry which is preliminary data.</text>
</comment>
<dbReference type="PANTHER" id="PTHR43687">
    <property type="entry name" value="ADENYLYLSULFATE REDUCTASE, BETA SUBUNIT"/>
    <property type="match status" value="1"/>
</dbReference>
<dbReference type="EMBL" id="AHJE01000065">
    <property type="protein sequence ID" value="EHP40461.1"/>
    <property type="molecule type" value="Genomic_DNA"/>
</dbReference>
<dbReference type="PROSITE" id="PS00198">
    <property type="entry name" value="4FE4S_FER_1"/>
    <property type="match status" value="4"/>
</dbReference>
<dbReference type="InterPro" id="IPR050572">
    <property type="entry name" value="Fe-S_Ferredoxin"/>
</dbReference>
<dbReference type="SUPFAM" id="SSF54862">
    <property type="entry name" value="4Fe-4S ferredoxins"/>
    <property type="match status" value="1"/>
</dbReference>
<keyword evidence="3" id="KW-0408">Iron</keyword>
<feature type="domain" description="4Fe-4S ferredoxin-type" evidence="5">
    <location>
        <begin position="582"/>
        <end position="607"/>
    </location>
</feature>
<accession>H1SAI8</accession>
<dbReference type="InterPro" id="IPR017900">
    <property type="entry name" value="4Fe4S_Fe_S_CS"/>
</dbReference>
<dbReference type="AlphaFoldDB" id="H1SAI8"/>
<gene>
    <name evidence="6" type="ORF">OR16_25643</name>
</gene>
<reference evidence="6 7" key="1">
    <citation type="journal article" date="2012" name="J. Bacteriol.">
        <title>De Novo Genome Project of Cupriavidus basilensis OR16.</title>
        <authorList>
            <person name="Cserhati M."/>
            <person name="Kriszt B."/>
            <person name="Szoboszlay S."/>
            <person name="Toth A."/>
            <person name="Szabo I."/>
            <person name="Tancsics A."/>
            <person name="Nagy I."/>
            <person name="Horvath B."/>
            <person name="Nagy I."/>
            <person name="Kukolya J."/>
        </authorList>
    </citation>
    <scope>NUCLEOTIDE SEQUENCE [LARGE SCALE GENOMIC DNA]</scope>
    <source>
        <strain evidence="6 7">OR16</strain>
    </source>
</reference>
<dbReference type="Pfam" id="PF12838">
    <property type="entry name" value="Fer4_7"/>
    <property type="match status" value="1"/>
</dbReference>
<dbReference type="PATRIC" id="fig|1127483.3.peg.5126"/>
<dbReference type="PROSITE" id="PS51379">
    <property type="entry name" value="4FE4S_FER_2"/>
    <property type="match status" value="4"/>
</dbReference>
<dbReference type="Gene3D" id="3.30.70.20">
    <property type="match status" value="3"/>
</dbReference>
<protein>
    <submittedName>
        <fullName evidence="6">Ferredoxin</fullName>
    </submittedName>
</protein>
<dbReference type="PANTHER" id="PTHR43687:SF4">
    <property type="entry name" value="BLR5484 PROTEIN"/>
    <property type="match status" value="1"/>
</dbReference>
<evidence type="ECO:0000256" key="2">
    <source>
        <dbReference type="ARBA" id="ARBA00022723"/>
    </source>
</evidence>
<evidence type="ECO:0000256" key="3">
    <source>
        <dbReference type="ARBA" id="ARBA00023004"/>
    </source>
</evidence>
<evidence type="ECO:0000259" key="5">
    <source>
        <dbReference type="PROSITE" id="PS51379"/>
    </source>
</evidence>
<dbReference type="Proteomes" id="UP000005808">
    <property type="component" value="Unassembled WGS sequence"/>
</dbReference>
<name>H1SAI8_9BURK</name>
<evidence type="ECO:0000313" key="6">
    <source>
        <dbReference type="EMBL" id="EHP40461.1"/>
    </source>
</evidence>
<keyword evidence="1" id="KW-0004">4Fe-4S</keyword>
<keyword evidence="2" id="KW-0479">Metal-binding</keyword>
<keyword evidence="4" id="KW-0411">Iron-sulfur</keyword>
<dbReference type="OrthoDB" id="9808559at2"/>
<feature type="domain" description="4Fe-4S ferredoxin-type" evidence="5">
    <location>
        <begin position="363"/>
        <end position="392"/>
    </location>
</feature>
<dbReference type="GO" id="GO:0046872">
    <property type="term" value="F:metal ion binding"/>
    <property type="evidence" value="ECO:0007669"/>
    <property type="project" value="UniProtKB-KW"/>
</dbReference>
<dbReference type="Pfam" id="PF13187">
    <property type="entry name" value="Fer4_9"/>
    <property type="match status" value="1"/>
</dbReference>
<dbReference type="GO" id="GO:0051539">
    <property type="term" value="F:4 iron, 4 sulfur cluster binding"/>
    <property type="evidence" value="ECO:0007669"/>
    <property type="project" value="UniProtKB-KW"/>
</dbReference>
<proteinExistence type="predicted"/>
<feature type="domain" description="4Fe-4S ferredoxin-type" evidence="5">
    <location>
        <begin position="210"/>
        <end position="239"/>
    </location>
</feature>
<sequence>MPTLICNCNDTMPLDGAALSGNGPTPAGGTSPPLKVHHLLCRREIGDFTAALDGADDVIVACTQERQLFTEMAEARQAGGTMTAPVRFVNIRETGGWSQGARRDPKTANAKIAALLAAAALPEPEPVPLVDYRANGAVLVLGPAARAIPWAGKLAEAGMEVSVLLSGAGAAMAAAALPASRAFPVHSGKLVKLGGWLGAFEASWETGAGRSNPIDLDLCTRCNACIDACPEDAIDFSYQIDLDRCRAHRACVKAGGAAAAIDFDRPIATATGRFDLVFDLADAPFFTMHSPPQGYLYAGADALRQHTQALALVQMKGEFEKPKFFQYKEKICAHGRNQTTGCTACIDICSTEAIRSQWHDGRGRIEVTPNLCMGCGACTTVCPTGAISYAYPKPDYLGERLRTLVSAYRAAGGRDAVLLLHGEEYGNAPILALGRAARAGQARGIPPNVIPVGLFHPAACGLELWLSAICWGAGHVAVMLTGDEAPQYRTALAGQIAVGQAILAGLGYDGEFLSLVDAPDGATLDAQLAQRAPSDAAGAKAPAVFHAAAAKRETLDFALDYLVRNAPRPQASVPLPAGAPLGAVAVDTGRCTLCMACVGVCPSQALRDNPERPVLGFLERNCVQCGLCEKTCPEDAITLVPRLLTGEDARRTVTLAETQPFHCIRCGKPFGTAQMVHVMLARLASHPAFAGEAAERLKMCGDCRVVDMMEKDAGSASGTAVQ</sequence>
<evidence type="ECO:0000256" key="1">
    <source>
        <dbReference type="ARBA" id="ARBA00022485"/>
    </source>
</evidence>